<proteinExistence type="predicted"/>
<dbReference type="SUPFAM" id="SSF52540">
    <property type="entry name" value="P-loop containing nucleoside triphosphate hydrolases"/>
    <property type="match status" value="1"/>
</dbReference>
<feature type="domain" description="Helicase superfamily 3 single-stranded DNA/RNA virus" evidence="1">
    <location>
        <begin position="16"/>
        <end position="66"/>
    </location>
</feature>
<protein>
    <recommendedName>
        <fullName evidence="1">Helicase superfamily 3 single-stranded DNA/RNA virus domain-containing protein</fullName>
    </recommendedName>
</protein>
<name>A0A7G5M440_9VIRU</name>
<dbReference type="InterPro" id="IPR027417">
    <property type="entry name" value="P-loop_NTPase"/>
</dbReference>
<accession>A0A7G5M440</accession>
<evidence type="ECO:0000259" key="1">
    <source>
        <dbReference type="Pfam" id="PF00910"/>
    </source>
</evidence>
<dbReference type="InterPro" id="IPR000605">
    <property type="entry name" value="Helicase_SF3_ssDNA/RNA_vir"/>
</dbReference>
<dbReference type="GO" id="GO:0003724">
    <property type="term" value="F:RNA helicase activity"/>
    <property type="evidence" value="ECO:0007669"/>
    <property type="project" value="InterPro"/>
</dbReference>
<dbReference type="GO" id="GO:0003723">
    <property type="term" value="F:RNA binding"/>
    <property type="evidence" value="ECO:0007669"/>
    <property type="project" value="InterPro"/>
</dbReference>
<reference evidence="2" key="1">
    <citation type="submission" date="2020-03" db="EMBL/GenBank/DDBJ databases">
        <title>Unveiling Crucivirus Diversity by Mining Metagenomic Data.</title>
        <authorList>
            <person name="de la Higuera I."/>
            <person name="Kasun G.W."/>
            <person name="Torrance E.L."/>
            <person name="Pratt A.A."/>
            <person name="Maluenda A."/>
            <person name="Colombet J."/>
            <person name="Bisseux M."/>
            <person name="Ravet V."/>
            <person name="Dayaram A."/>
            <person name="Stainton D."/>
            <person name="Kraberger S."/>
            <person name="Zawar-Reza P."/>
            <person name="Goldstien S."/>
            <person name="Briskie J.V."/>
            <person name="White R."/>
            <person name="Taylor H."/>
            <person name="Gomez C."/>
            <person name="Ainley D.G."/>
            <person name="Harding J.S."/>
            <person name="Fontenele R.S."/>
            <person name="Schreck J."/>
            <person name="Ribeiro S.G."/>
            <person name="Oswald S.A."/>
            <person name="Arnold J."/>
            <person name="Enault F."/>
            <person name="Varsani A."/>
            <person name="Stedman K.M."/>
        </authorList>
    </citation>
    <scope>NUCLEOTIDE SEQUENCE</scope>
    <source>
        <strain evidence="2">SR3_17700</strain>
    </source>
</reference>
<dbReference type="EMBL" id="MT263539">
    <property type="protein sequence ID" value="QMW69073.1"/>
    <property type="molecule type" value="Genomic_DNA"/>
</dbReference>
<sequence length="133" mass="15259">MVTIADLSSDSQVGYWYYGATGVGKTHSAVADFPDAYRKSACNKWWDGYNGEANVIMDDLDKKHEYQGYYLKIWGDRYAFIAEQKGSATRIRPNKLCVTSNYHPSEIWQDSSTLEPILRRFKIVHFTAFNTKA</sequence>
<evidence type="ECO:0000313" key="2">
    <source>
        <dbReference type="EMBL" id="QMW69073.1"/>
    </source>
</evidence>
<organism evidence="2">
    <name type="scientific">Crucivirus-like circular genetic element-471</name>
    <dbReference type="NCBI Taxonomy" id="2761502"/>
    <lineage>
        <taxon>Viruses</taxon>
        <taxon>Cruciviruses</taxon>
    </lineage>
</organism>
<dbReference type="Pfam" id="PF00910">
    <property type="entry name" value="RNA_helicase"/>
    <property type="match status" value="1"/>
</dbReference>